<reference evidence="2" key="1">
    <citation type="submission" date="2020-03" db="EMBL/GenBank/DDBJ databases">
        <authorList>
            <person name="He L."/>
        </authorList>
    </citation>
    <scope>NUCLEOTIDE SEQUENCE</scope>
    <source>
        <strain evidence="2">CkLH20</strain>
    </source>
</reference>
<evidence type="ECO:0000313" key="3">
    <source>
        <dbReference type="Proteomes" id="UP000781932"/>
    </source>
</evidence>
<dbReference type="Gene3D" id="3.30.429.10">
    <property type="entry name" value="Macrophage Migration Inhibitory Factor"/>
    <property type="match status" value="1"/>
</dbReference>
<proteinExistence type="predicted"/>
<dbReference type="Pfam" id="PF14832">
    <property type="entry name" value="Tautomerase_3"/>
    <property type="match status" value="1"/>
</dbReference>
<dbReference type="RefSeq" id="XP_038743681.1">
    <property type="nucleotide sequence ID" value="XM_038890918.1"/>
</dbReference>
<feature type="domain" description="Tautomerase cis-CaaD-like" evidence="1">
    <location>
        <begin position="1"/>
        <end position="146"/>
    </location>
</feature>
<gene>
    <name evidence="2" type="ORF">CkaCkLH20_08203</name>
</gene>
<dbReference type="InterPro" id="IPR028116">
    <property type="entry name" value="Cis-CaaD-like"/>
</dbReference>
<dbReference type="Proteomes" id="UP000781932">
    <property type="component" value="Unassembled WGS sequence"/>
</dbReference>
<organism evidence="2 3">
    <name type="scientific">Colletotrichum karsti</name>
    <dbReference type="NCBI Taxonomy" id="1095194"/>
    <lineage>
        <taxon>Eukaryota</taxon>
        <taxon>Fungi</taxon>
        <taxon>Dikarya</taxon>
        <taxon>Ascomycota</taxon>
        <taxon>Pezizomycotina</taxon>
        <taxon>Sordariomycetes</taxon>
        <taxon>Hypocreomycetidae</taxon>
        <taxon>Glomerellales</taxon>
        <taxon>Glomerellaceae</taxon>
        <taxon>Colletotrichum</taxon>
        <taxon>Colletotrichum boninense species complex</taxon>
    </lineage>
</organism>
<dbReference type="EMBL" id="JAATWM020000027">
    <property type="protein sequence ID" value="KAF9874220.1"/>
    <property type="molecule type" value="Genomic_DNA"/>
</dbReference>
<comment type="caution">
    <text evidence="2">The sequence shown here is derived from an EMBL/GenBank/DDBJ whole genome shotgun (WGS) entry which is preliminary data.</text>
</comment>
<dbReference type="InterPro" id="IPR014347">
    <property type="entry name" value="Tautomerase/MIF_sf"/>
</dbReference>
<name>A0A9P6I1Q8_9PEZI</name>
<sequence>MPFYKVEHTYPLSAAQRQSVATAITNLHCAAFDTPAFFVHVSFAKHEAGSADDGTYFMAGKPHSDNSNRIVAMVRSSPGRTKADWDKLAADIEGAWDDAVGIRRDGAPGAGLDEAKRLLMVVFTPMVAIREGGMAIPEAGHEAAWLKEQIPYFKTMSEVHGVQDFTDMLEELRHREAFKGLLE</sequence>
<dbReference type="OrthoDB" id="9981319at2759"/>
<keyword evidence="3" id="KW-1185">Reference proteome</keyword>
<dbReference type="AlphaFoldDB" id="A0A9P6I1Q8"/>
<evidence type="ECO:0000259" key="1">
    <source>
        <dbReference type="Pfam" id="PF14832"/>
    </source>
</evidence>
<reference evidence="2" key="2">
    <citation type="submission" date="2020-11" db="EMBL/GenBank/DDBJ databases">
        <title>Whole genome sequencing of Colletotrichum sp.</title>
        <authorList>
            <person name="Li H."/>
        </authorList>
    </citation>
    <scope>NUCLEOTIDE SEQUENCE</scope>
    <source>
        <strain evidence="2">CkLH20</strain>
    </source>
</reference>
<dbReference type="GeneID" id="62163992"/>
<accession>A0A9P6I1Q8</accession>
<evidence type="ECO:0000313" key="2">
    <source>
        <dbReference type="EMBL" id="KAF9874220.1"/>
    </source>
</evidence>
<protein>
    <recommendedName>
        <fullName evidence="1">Tautomerase cis-CaaD-like domain-containing protein</fullName>
    </recommendedName>
</protein>
<dbReference type="SUPFAM" id="SSF55331">
    <property type="entry name" value="Tautomerase/MIF"/>
    <property type="match status" value="1"/>
</dbReference>